<evidence type="ECO:0000313" key="3">
    <source>
        <dbReference type="Proteomes" id="UP000738431"/>
    </source>
</evidence>
<accession>A0ABZ1C9J1</accession>
<proteinExistence type="predicted"/>
<reference evidence="2 3" key="1">
    <citation type="submission" date="2021-08" db="EMBL/GenBank/DDBJ databases">
        <authorList>
            <person name="Zhang D."/>
            <person name="Zhang A."/>
            <person name="Wang L."/>
        </authorList>
    </citation>
    <scope>NUCLEOTIDE SEQUENCE [LARGE SCALE GENOMIC DNA]</scope>
    <source>
        <strain evidence="2 3">WL0086</strain>
    </source>
</reference>
<dbReference type="RefSeq" id="WP_324726073.1">
    <property type="nucleotide sequence ID" value="NZ_CP139781.1"/>
</dbReference>
<protein>
    <submittedName>
        <fullName evidence="2">Protein phosphatase 2C domain-containing protein</fullName>
    </submittedName>
</protein>
<dbReference type="EMBL" id="CP139781">
    <property type="protein sequence ID" value="WRQ88364.1"/>
    <property type="molecule type" value="Genomic_DNA"/>
</dbReference>
<dbReference type="InterPro" id="IPR036457">
    <property type="entry name" value="PPM-type-like_dom_sf"/>
</dbReference>
<feature type="domain" description="PPM-type phosphatase" evidence="1">
    <location>
        <begin position="10"/>
        <end position="242"/>
    </location>
</feature>
<dbReference type="CDD" id="cd00143">
    <property type="entry name" value="PP2Cc"/>
    <property type="match status" value="1"/>
</dbReference>
<organism evidence="2 3">
    <name type="scientific">Actomonas aquatica</name>
    <dbReference type="NCBI Taxonomy" id="2866162"/>
    <lineage>
        <taxon>Bacteria</taxon>
        <taxon>Pseudomonadati</taxon>
        <taxon>Verrucomicrobiota</taxon>
        <taxon>Opitutia</taxon>
        <taxon>Opitutales</taxon>
        <taxon>Opitutaceae</taxon>
        <taxon>Actomonas</taxon>
    </lineage>
</organism>
<reference evidence="2 3" key="2">
    <citation type="submission" date="2023-12" db="EMBL/GenBank/DDBJ databases">
        <title>Description of an unclassified Opitutus bacterium of Verrucomicrobiota.</title>
        <authorList>
            <person name="Zhang D.-F."/>
        </authorList>
    </citation>
    <scope>NUCLEOTIDE SEQUENCE [LARGE SCALE GENOMIC DNA]</scope>
    <source>
        <strain evidence="2 3">WL0086</strain>
    </source>
</reference>
<evidence type="ECO:0000313" key="2">
    <source>
        <dbReference type="EMBL" id="WRQ88364.1"/>
    </source>
</evidence>
<dbReference type="InterPro" id="IPR001932">
    <property type="entry name" value="PPM-type_phosphatase-like_dom"/>
</dbReference>
<sequence length="243" mass="25767">MPETPPIALRTAAITDIGRVRRQNEDRFLRDDEAGVYVVADGIGGLPGGAAAAQSCIDAIEAQLPAFASLKTAADLVPVLHEANQQVLDLGRRVSPGLGMGTTVVCTAIKGDRLFLAHVGDSRCYLVRNGEAQMLTEDHSLGNDLAKSGARPPMDFDEHQLSALTRCMGQPEPPEVDVAEETLRSGDILLLATDGVSRVIPDTELPGLLNGEEPLSQRLANLIEFVNDRGAPDNSTAVLIAVD</sequence>
<dbReference type="SMART" id="SM00331">
    <property type="entry name" value="PP2C_SIG"/>
    <property type="match status" value="1"/>
</dbReference>
<dbReference type="SMART" id="SM00332">
    <property type="entry name" value="PP2Cc"/>
    <property type="match status" value="1"/>
</dbReference>
<dbReference type="Gene3D" id="3.60.40.10">
    <property type="entry name" value="PPM-type phosphatase domain"/>
    <property type="match status" value="1"/>
</dbReference>
<dbReference type="PROSITE" id="PS51746">
    <property type="entry name" value="PPM_2"/>
    <property type="match status" value="1"/>
</dbReference>
<dbReference type="Pfam" id="PF00481">
    <property type="entry name" value="PP2C"/>
    <property type="match status" value="1"/>
</dbReference>
<keyword evidence="3" id="KW-1185">Reference proteome</keyword>
<evidence type="ECO:0000259" key="1">
    <source>
        <dbReference type="PROSITE" id="PS51746"/>
    </source>
</evidence>
<dbReference type="InterPro" id="IPR015655">
    <property type="entry name" value="PP2C"/>
</dbReference>
<dbReference type="PANTHER" id="PTHR47992">
    <property type="entry name" value="PROTEIN PHOSPHATASE"/>
    <property type="match status" value="1"/>
</dbReference>
<gene>
    <name evidence="2" type="ORF">K1X11_003040</name>
</gene>
<dbReference type="SUPFAM" id="SSF81606">
    <property type="entry name" value="PP2C-like"/>
    <property type="match status" value="1"/>
</dbReference>
<dbReference type="Proteomes" id="UP000738431">
    <property type="component" value="Chromosome"/>
</dbReference>
<name>A0ABZ1C9J1_9BACT</name>